<sequence length="443" mass="50441">MSLRLNHKAYKILVAEINKAAVKDKYAGEVSQKIALKRLDKLSSITGKPVTEAELKSLIGDLFPDFNPKVIHKAIKVNRPPSKLWLLPKIAIGWGGLAGLVWLLNLPYPMIRRPLAKTAPLILLPSYLRMDRNYRSAIARVEQADQLVNQATSLADINLGQEKVKQAQKHLDALPVWFLGYEPQMYRTFFSFGWKFTFDEFEAARAKVGRMDAKIFQEVNAFEKLEQAQTEIQQAKDNYRKSEDTLSKQQAIAAWQAGIDKLERLPQSTVAKKQADAAYEAYRRDFRQVSGLIAGNQRTNTIIAVAEQFYTQANSSCPELSHSAHRWQQCIKLLERAIASLERVPLEDGGYLEAQTLLANYEAELGEMRIRLQEEEYSQRAYESAQNAIANLPKSVDPYNRDRTAREILTIINQLEKIKPRTTVYQDSLSLMGFAQKKLKQLQ</sequence>
<dbReference type="RefSeq" id="WP_229639345.1">
    <property type="nucleotide sequence ID" value="NZ_JADWDC010000008.1"/>
</dbReference>
<organism evidence="3 4">
    <name type="scientific">Waterburya agarophytonicola KI4</name>
    <dbReference type="NCBI Taxonomy" id="2874699"/>
    <lineage>
        <taxon>Bacteria</taxon>
        <taxon>Bacillati</taxon>
        <taxon>Cyanobacteriota</taxon>
        <taxon>Cyanophyceae</taxon>
        <taxon>Pleurocapsales</taxon>
        <taxon>Hyellaceae</taxon>
        <taxon>Waterburya</taxon>
        <taxon>Waterburya agarophytonicola</taxon>
    </lineage>
</organism>
<keyword evidence="4" id="KW-1185">Reference proteome</keyword>
<reference evidence="3" key="1">
    <citation type="journal article" date="2021" name="Antonie Van Leeuwenhoek">
        <title>Draft genome and description of Waterburya agarophytonicola gen. nov. sp. nov. (Pleurocapsales, Cyanobacteria): a seaweed symbiont.</title>
        <authorList>
            <person name="Bonthond G."/>
            <person name="Shalygin S."/>
            <person name="Bayer T."/>
            <person name="Weinberger F."/>
        </authorList>
    </citation>
    <scope>NUCLEOTIDE SEQUENCE</scope>
    <source>
        <strain evidence="3">KI4</strain>
    </source>
</reference>
<keyword evidence="2" id="KW-1133">Transmembrane helix</keyword>
<dbReference type="Proteomes" id="UP000729733">
    <property type="component" value="Unassembled WGS sequence"/>
</dbReference>
<name>A0A964BNF5_9CYAN</name>
<proteinExistence type="predicted"/>
<feature type="transmembrane region" description="Helical" evidence="2">
    <location>
        <begin position="84"/>
        <end position="104"/>
    </location>
</feature>
<evidence type="ECO:0000256" key="1">
    <source>
        <dbReference type="SAM" id="Coils"/>
    </source>
</evidence>
<feature type="coiled-coil region" evidence="1">
    <location>
        <begin position="218"/>
        <end position="252"/>
    </location>
</feature>
<gene>
    <name evidence="3" type="ORF">I4641_04850</name>
</gene>
<accession>A0A964BNF5</accession>
<keyword evidence="2" id="KW-0812">Transmembrane</keyword>
<evidence type="ECO:0000256" key="2">
    <source>
        <dbReference type="SAM" id="Phobius"/>
    </source>
</evidence>
<protein>
    <submittedName>
        <fullName evidence="3">Uncharacterized protein</fullName>
    </submittedName>
</protein>
<evidence type="ECO:0000313" key="4">
    <source>
        <dbReference type="Proteomes" id="UP000729733"/>
    </source>
</evidence>
<comment type="caution">
    <text evidence="3">The sequence shown here is derived from an EMBL/GenBank/DDBJ whole genome shotgun (WGS) entry which is preliminary data.</text>
</comment>
<dbReference type="EMBL" id="JADWDC010000008">
    <property type="protein sequence ID" value="MCC0176304.1"/>
    <property type="molecule type" value="Genomic_DNA"/>
</dbReference>
<keyword evidence="2" id="KW-0472">Membrane</keyword>
<evidence type="ECO:0000313" key="3">
    <source>
        <dbReference type="EMBL" id="MCC0176304.1"/>
    </source>
</evidence>
<keyword evidence="1" id="KW-0175">Coiled coil</keyword>
<dbReference type="AlphaFoldDB" id="A0A964BNF5"/>